<evidence type="ECO:0000313" key="6">
    <source>
        <dbReference type="EMBL" id="MFD0765499.1"/>
    </source>
</evidence>
<dbReference type="InterPro" id="IPR048406">
    <property type="entry name" value="GldM_Ig-like-2"/>
</dbReference>
<gene>
    <name evidence="6" type="primary">gldM</name>
    <name evidence="6" type="ORF">ACFQZI_11610</name>
</gene>
<dbReference type="RefSeq" id="WP_377142708.1">
    <property type="nucleotide sequence ID" value="NZ_JBHTIA010000008.1"/>
</dbReference>
<feature type="domain" description="Gliding motility-associated protein GldM second immunoglobulin-like" evidence="5">
    <location>
        <begin position="319"/>
        <end position="396"/>
    </location>
</feature>
<evidence type="ECO:0000259" key="5">
    <source>
        <dbReference type="Pfam" id="PF21602"/>
    </source>
</evidence>
<evidence type="ECO:0000259" key="3">
    <source>
        <dbReference type="Pfam" id="PF12081"/>
    </source>
</evidence>
<dbReference type="Pfam" id="PF12080">
    <property type="entry name" value="GldM_4th"/>
    <property type="match status" value="1"/>
</dbReference>
<feature type="domain" description="Gliding motility-associated protein GldM N-terminal" evidence="3">
    <location>
        <begin position="33"/>
        <end position="217"/>
    </location>
</feature>
<reference evidence="7" key="1">
    <citation type="journal article" date="2019" name="Int. J. Syst. Evol. Microbiol.">
        <title>The Global Catalogue of Microorganisms (GCM) 10K type strain sequencing project: providing services to taxonomists for standard genome sequencing and annotation.</title>
        <authorList>
            <consortium name="The Broad Institute Genomics Platform"/>
            <consortium name="The Broad Institute Genome Sequencing Center for Infectious Disease"/>
            <person name="Wu L."/>
            <person name="Ma J."/>
        </authorList>
    </citation>
    <scope>NUCLEOTIDE SEQUENCE [LARGE SCALE GENOMIC DNA]</scope>
    <source>
        <strain evidence="7">CCUG 60742</strain>
    </source>
</reference>
<keyword evidence="1" id="KW-1133">Transmembrane helix</keyword>
<sequence>MAGGKETPRQRMIGILYLVLLGLIALNVPDSLLDSFKNITNSLDQSRVNVTTGLDNTYSAFESTKLKEQPEKAGQLLAKAKEATKTTNELNAYIEELKKELIEKGGGINPEINDVNARESLDISSEVMINGKKADVLKGKIEATKAKLIALLGKDGAGVNFSLNANDPPKRSGYPSKTFQTGYFGEGIPLGAALTKLAQIQADNKNAENEVVKKILGKVDQAQVTLNQFKAIAVAPTSYVLSGQQYKAEIFLTAYDANSNPTITVGGAPVPTANGVGTYTTTASGEGIRNWTGQLLVKQVEGPPKAYPISGSYMVAKPSAVVSPDKMNVLYIGVPNPLSISAPGVPKESIKVSMSGGSVSGSNGHYTATVNSIGTAKVTVLGEKGMVLGASEFRVKRIPDPKAMFAGKSGGKTSAANIRAQDRLFAKLDNFEFDAKFNVTRFNLIIIKPRQDAVSLTTTGGELSGAMRSAMAGVTPGTTVVFQDIVAVGPDGTQRGLDAIVLQAN</sequence>
<feature type="domain" description="Gliding motility-associated protein GldM first immunoglobulin-like" evidence="4">
    <location>
        <begin position="220"/>
        <end position="317"/>
    </location>
</feature>
<evidence type="ECO:0000259" key="4">
    <source>
        <dbReference type="Pfam" id="PF21601"/>
    </source>
</evidence>
<accession>A0ABW2ZH94</accession>
<evidence type="ECO:0000256" key="1">
    <source>
        <dbReference type="SAM" id="Phobius"/>
    </source>
</evidence>
<dbReference type="InterPro" id="IPR022720">
    <property type="entry name" value="Motility-assoc_prot_GldM_N"/>
</dbReference>
<dbReference type="InterPro" id="IPR048405">
    <property type="entry name" value="GldM_Ig-like-1"/>
</dbReference>
<proteinExistence type="predicted"/>
<dbReference type="NCBIfam" id="TIGR03517">
    <property type="entry name" value="GldM_gliding"/>
    <property type="match status" value="1"/>
</dbReference>
<dbReference type="Pfam" id="PF21602">
    <property type="entry name" value="GldM_3rd"/>
    <property type="match status" value="1"/>
</dbReference>
<dbReference type="Proteomes" id="UP001597073">
    <property type="component" value="Unassembled WGS sequence"/>
</dbReference>
<keyword evidence="7" id="KW-1185">Reference proteome</keyword>
<comment type="caution">
    <text evidence="6">The sequence shown here is derived from an EMBL/GenBank/DDBJ whole genome shotgun (WGS) entry which is preliminary data.</text>
</comment>
<dbReference type="InterPro" id="IPR019859">
    <property type="entry name" value="Motility-assoc_prot_GldM"/>
</dbReference>
<dbReference type="InterPro" id="IPR022719">
    <property type="entry name" value="Motility-assoc_prot_GldM_C"/>
</dbReference>
<feature type="domain" description="Gliding motility-associated protein GldM C-terminal" evidence="2">
    <location>
        <begin position="399"/>
        <end position="501"/>
    </location>
</feature>
<dbReference type="Pfam" id="PF12081">
    <property type="entry name" value="GldM_1st"/>
    <property type="match status" value="1"/>
</dbReference>
<evidence type="ECO:0000259" key="2">
    <source>
        <dbReference type="Pfam" id="PF12080"/>
    </source>
</evidence>
<keyword evidence="1" id="KW-0472">Membrane</keyword>
<evidence type="ECO:0000313" key="7">
    <source>
        <dbReference type="Proteomes" id="UP001597073"/>
    </source>
</evidence>
<organism evidence="6 7">
    <name type="scientific">Mucilaginibacter lutimaris</name>
    <dbReference type="NCBI Taxonomy" id="931629"/>
    <lineage>
        <taxon>Bacteria</taxon>
        <taxon>Pseudomonadati</taxon>
        <taxon>Bacteroidota</taxon>
        <taxon>Sphingobacteriia</taxon>
        <taxon>Sphingobacteriales</taxon>
        <taxon>Sphingobacteriaceae</taxon>
        <taxon>Mucilaginibacter</taxon>
    </lineage>
</organism>
<protein>
    <submittedName>
        <fullName evidence="6">Gliding motility protein GldM</fullName>
    </submittedName>
</protein>
<dbReference type="Pfam" id="PF21601">
    <property type="entry name" value="GldM_2nd"/>
    <property type="match status" value="1"/>
</dbReference>
<name>A0ABW2ZH94_9SPHI</name>
<keyword evidence="1" id="KW-0812">Transmembrane</keyword>
<feature type="transmembrane region" description="Helical" evidence="1">
    <location>
        <begin position="12"/>
        <end position="29"/>
    </location>
</feature>
<dbReference type="EMBL" id="JBHTIA010000008">
    <property type="protein sequence ID" value="MFD0765499.1"/>
    <property type="molecule type" value="Genomic_DNA"/>
</dbReference>